<dbReference type="AlphaFoldDB" id="A0ABD0USI5"/>
<evidence type="ECO:0000313" key="1">
    <source>
        <dbReference type="EMBL" id="KAL0915691.1"/>
    </source>
</evidence>
<dbReference type="PANTHER" id="PTHR35768:SF1">
    <property type="entry name" value="PROTEIN MULTIPOLAR SPINDLE 1"/>
    <property type="match status" value="1"/>
</dbReference>
<protein>
    <submittedName>
        <fullName evidence="1">Uncharacterized protein</fullName>
    </submittedName>
</protein>
<proteinExistence type="predicted"/>
<keyword evidence="2" id="KW-1185">Reference proteome</keyword>
<gene>
    <name evidence="1" type="ORF">M5K25_016129</name>
</gene>
<organism evidence="1 2">
    <name type="scientific">Dendrobium thyrsiflorum</name>
    <name type="common">Pinecone-like raceme dendrobium</name>
    <name type="synonym">Orchid</name>
    <dbReference type="NCBI Taxonomy" id="117978"/>
    <lineage>
        <taxon>Eukaryota</taxon>
        <taxon>Viridiplantae</taxon>
        <taxon>Streptophyta</taxon>
        <taxon>Embryophyta</taxon>
        <taxon>Tracheophyta</taxon>
        <taxon>Spermatophyta</taxon>
        <taxon>Magnoliopsida</taxon>
        <taxon>Liliopsida</taxon>
        <taxon>Asparagales</taxon>
        <taxon>Orchidaceae</taxon>
        <taxon>Epidendroideae</taxon>
        <taxon>Malaxideae</taxon>
        <taxon>Dendrobiinae</taxon>
        <taxon>Dendrobium</taxon>
    </lineage>
</organism>
<sequence length="122" mass="14258">MSIVIFLFIMNRREGNVYRRRGTLDERMQLMEFLVSENFQSWTYDEDFDCHSDANPELQNAGLFEEWVRSILQTQKGLQFLESRNGLYTLYMERLIGGLMKIVGPLVSGGRLDSQVLSDLLR</sequence>
<dbReference type="PANTHER" id="PTHR35768">
    <property type="entry name" value="PROTEIN MULTIPOLAR SPINDLE 1"/>
    <property type="match status" value="1"/>
</dbReference>
<accession>A0ABD0USI5</accession>
<name>A0ABD0USI5_DENTH</name>
<dbReference type="Proteomes" id="UP001552299">
    <property type="component" value="Unassembled WGS sequence"/>
</dbReference>
<dbReference type="InterPro" id="IPR037500">
    <property type="entry name" value="Msp1"/>
</dbReference>
<comment type="caution">
    <text evidence="1">The sequence shown here is derived from an EMBL/GenBank/DDBJ whole genome shotgun (WGS) entry which is preliminary data.</text>
</comment>
<reference evidence="1 2" key="1">
    <citation type="journal article" date="2024" name="Plant Biotechnol. J.">
        <title>Dendrobium thyrsiflorum genome and its molecular insights into genes involved in important horticultural traits.</title>
        <authorList>
            <person name="Chen B."/>
            <person name="Wang J.Y."/>
            <person name="Zheng P.J."/>
            <person name="Li K.L."/>
            <person name="Liang Y.M."/>
            <person name="Chen X.F."/>
            <person name="Zhang C."/>
            <person name="Zhao X."/>
            <person name="He X."/>
            <person name="Zhang G.Q."/>
            <person name="Liu Z.J."/>
            <person name="Xu Q."/>
        </authorList>
    </citation>
    <scope>NUCLEOTIDE SEQUENCE [LARGE SCALE GENOMIC DNA]</scope>
    <source>
        <strain evidence="1">GZMU011</strain>
    </source>
</reference>
<evidence type="ECO:0000313" key="2">
    <source>
        <dbReference type="Proteomes" id="UP001552299"/>
    </source>
</evidence>
<dbReference type="EMBL" id="JANQDX010000012">
    <property type="protein sequence ID" value="KAL0915691.1"/>
    <property type="molecule type" value="Genomic_DNA"/>
</dbReference>